<keyword evidence="2" id="KW-1185">Reference proteome</keyword>
<evidence type="ECO:0000313" key="2">
    <source>
        <dbReference type="Proteomes" id="UP000515971"/>
    </source>
</evidence>
<dbReference type="Pfam" id="PF05960">
    <property type="entry name" value="DUF885"/>
    <property type="match status" value="1"/>
</dbReference>
<dbReference type="KEGG" id="slut:H9L13_11065"/>
<dbReference type="PANTHER" id="PTHR33361:SF2">
    <property type="entry name" value="DUF885 DOMAIN-CONTAINING PROTEIN"/>
    <property type="match status" value="1"/>
</dbReference>
<protein>
    <submittedName>
        <fullName evidence="1">DUF885 family protein</fullName>
    </submittedName>
</protein>
<dbReference type="AlphaFoldDB" id="A0A7G9SH29"/>
<dbReference type="PROSITE" id="PS51318">
    <property type="entry name" value="TAT"/>
    <property type="match status" value="1"/>
</dbReference>
<evidence type="ECO:0000313" key="1">
    <source>
        <dbReference type="EMBL" id="QNN67154.1"/>
    </source>
</evidence>
<accession>A0A7G9SH29</accession>
<dbReference type="InterPro" id="IPR006311">
    <property type="entry name" value="TAT_signal"/>
</dbReference>
<dbReference type="EMBL" id="CP060718">
    <property type="protein sequence ID" value="QNN67154.1"/>
    <property type="molecule type" value="Genomic_DNA"/>
</dbReference>
<dbReference type="RefSeq" id="WP_187537746.1">
    <property type="nucleotide sequence ID" value="NZ_BAABJT010000001.1"/>
</dbReference>
<gene>
    <name evidence="1" type="ORF">H9L13_11065</name>
</gene>
<dbReference type="Proteomes" id="UP000515971">
    <property type="component" value="Chromosome"/>
</dbReference>
<dbReference type="InterPro" id="IPR010281">
    <property type="entry name" value="DUF885"/>
</dbReference>
<name>A0A7G9SH29_9SPHN</name>
<sequence>MDRRTFLSTTGAAALAAPFASLPDFGAAFAQATPARGDAALNRLFEAIFQEQVRNSPEFATSLGLDKGALAPLRSRLDTRPVAQARREEAARTDKFIAQLEAVPTAGLSQAAALNREVVLWDMMTSNAGPKRFDISNPQSPYEISQQDGAYFSVPDFLHSAHTIDTASDAEAYLSRLEQFATVLDNETVETRRQAARGYLAPGWGIDLALKQMRELRAPSPEQSTMADSVASRAAAKNIPGDWRGRAAKIVAEKVYPALDREIAGVIALRPTTAPGDGVWRVPRGDEIYAAALAEATTTTYSADEIHQIGLQQVAEISANLDKILRSAGLTNGTVGERLTQLNARPDQLYPSTDAGRAQLIADLNASAKAMEARLPRAFSTLPKQPLEIRRVPVEIQDGASNGYYRQATLDGSRPAIYFINLKSTGDWPKYSLPALTYHEGTPGHHLQLSIAQLAGDLPMLRRIAFYSAYGEGWALYAEEVADELGGYIGIERAGYLQSFLFRAERLVVDTGLNHKRWTREQAIDHMVAATGFARPRVQREIERYCASPGQACSYKIGHLAWTRARAKAQQALGDRFDIRDFHEILREGAMPLTILERRVDERIQARLAGSSNGMPSPRRGERG</sequence>
<proteinExistence type="predicted"/>
<reference evidence="1 2" key="1">
    <citation type="submission" date="2020-08" db="EMBL/GenBank/DDBJ databases">
        <title>Genome sequence of Sphingomonas lutea KCTC 23642T.</title>
        <authorList>
            <person name="Hyun D.-W."/>
            <person name="Bae J.-W."/>
        </authorList>
    </citation>
    <scope>NUCLEOTIDE SEQUENCE [LARGE SCALE GENOMIC DNA]</scope>
    <source>
        <strain evidence="1 2">KCTC 23642</strain>
    </source>
</reference>
<dbReference type="PANTHER" id="PTHR33361">
    <property type="entry name" value="GLR0591 PROTEIN"/>
    <property type="match status" value="1"/>
</dbReference>
<organism evidence="1 2">
    <name type="scientific">Sphingomonas lutea</name>
    <dbReference type="NCBI Taxonomy" id="1045317"/>
    <lineage>
        <taxon>Bacteria</taxon>
        <taxon>Pseudomonadati</taxon>
        <taxon>Pseudomonadota</taxon>
        <taxon>Alphaproteobacteria</taxon>
        <taxon>Sphingomonadales</taxon>
        <taxon>Sphingomonadaceae</taxon>
        <taxon>Sphingomonas</taxon>
    </lineage>
</organism>